<dbReference type="Proteomes" id="UP000002207">
    <property type="component" value="Chromosome"/>
</dbReference>
<dbReference type="HOGENOM" id="CLU_164833_3_1_0"/>
<dbReference type="InterPro" id="IPR003850">
    <property type="entry name" value="PurS"/>
</dbReference>
<dbReference type="SUPFAM" id="SSF82697">
    <property type="entry name" value="PurS-like"/>
    <property type="match status" value="1"/>
</dbReference>
<evidence type="ECO:0000256" key="4">
    <source>
        <dbReference type="ARBA" id="ARBA00022755"/>
    </source>
</evidence>
<dbReference type="OrthoDB" id="9799101at2"/>
<comment type="pathway">
    <text evidence="6">Purine metabolism; IMP biosynthesis via de novo pathway; 5-amino-1-(5-phospho-D-ribosyl)imidazole from N(2)-formyl-N(1)-(5-phospho-D-ribosyl)glycinamide: step 1/2.</text>
</comment>
<dbReference type="PANTHER" id="PTHR34696">
    <property type="entry name" value="PHOSPHORIBOSYLFORMYLGLYCINAMIDINE SYNTHASE SUBUNIT PURS"/>
    <property type="match status" value="1"/>
</dbReference>
<keyword evidence="5 6" id="KW-0067">ATP-binding</keyword>
<keyword evidence="4 6" id="KW-0658">Purine biosynthesis</keyword>
<dbReference type="NCBIfam" id="NF004630">
    <property type="entry name" value="PRK05974.1"/>
    <property type="match status" value="1"/>
</dbReference>
<organism evidence="7 8">
    <name type="scientific">Acidobacterium capsulatum (strain ATCC 51196 / DSM 11244 / BCRC 80197 / JCM 7670 / NBRC 15755 / NCIMB 13165 / 161)</name>
    <dbReference type="NCBI Taxonomy" id="240015"/>
    <lineage>
        <taxon>Bacteria</taxon>
        <taxon>Pseudomonadati</taxon>
        <taxon>Acidobacteriota</taxon>
        <taxon>Terriglobia</taxon>
        <taxon>Terriglobales</taxon>
        <taxon>Acidobacteriaceae</taxon>
        <taxon>Acidobacterium</taxon>
    </lineage>
</organism>
<dbReference type="NCBIfam" id="TIGR00302">
    <property type="entry name" value="phosphoribosylformylglycinamidine synthase subunit PurS"/>
    <property type="match status" value="1"/>
</dbReference>
<dbReference type="GO" id="GO:0005524">
    <property type="term" value="F:ATP binding"/>
    <property type="evidence" value="ECO:0007669"/>
    <property type="project" value="UniProtKB-UniRule"/>
</dbReference>
<dbReference type="GO" id="GO:0006189">
    <property type="term" value="P:'de novo' IMP biosynthetic process"/>
    <property type="evidence" value="ECO:0007669"/>
    <property type="project" value="UniProtKB-UniRule"/>
</dbReference>
<dbReference type="KEGG" id="aca:ACP_1498"/>
<proteinExistence type="inferred from homology"/>
<dbReference type="RefSeq" id="WP_015896631.1">
    <property type="nucleotide sequence ID" value="NC_012483.1"/>
</dbReference>
<keyword evidence="2 6" id="KW-0436">Ligase</keyword>
<keyword evidence="8" id="KW-1185">Reference proteome</keyword>
<dbReference type="Gene3D" id="3.30.1280.10">
    <property type="entry name" value="Phosphoribosylformylglycinamidine synthase subunit PurS"/>
    <property type="match status" value="1"/>
</dbReference>
<sequence length="83" mass="9519">MKAHVHVTLKSTVLDPQGQAIHNALKKMQYRGVEAVRQGKYFVLTLDDSLDAETAQKEVERIAREVLTNPVIEEFRFHLEDSK</sequence>
<reference evidence="7 8" key="1">
    <citation type="journal article" date="2009" name="Appl. Environ. Microbiol.">
        <title>Three genomes from the phylum Acidobacteria provide insight into the lifestyles of these microorganisms in soils.</title>
        <authorList>
            <person name="Ward N.L."/>
            <person name="Challacombe J.F."/>
            <person name="Janssen P.H."/>
            <person name="Henrissat B."/>
            <person name="Coutinho P.M."/>
            <person name="Wu M."/>
            <person name="Xie G."/>
            <person name="Haft D.H."/>
            <person name="Sait M."/>
            <person name="Badger J."/>
            <person name="Barabote R.D."/>
            <person name="Bradley B."/>
            <person name="Brettin T.S."/>
            <person name="Brinkac L.M."/>
            <person name="Bruce D."/>
            <person name="Creasy T."/>
            <person name="Daugherty S.C."/>
            <person name="Davidsen T.M."/>
            <person name="DeBoy R.T."/>
            <person name="Detter J.C."/>
            <person name="Dodson R.J."/>
            <person name="Durkin A.S."/>
            <person name="Ganapathy A."/>
            <person name="Gwinn-Giglio M."/>
            <person name="Han C.S."/>
            <person name="Khouri H."/>
            <person name="Kiss H."/>
            <person name="Kothari S.P."/>
            <person name="Madupu R."/>
            <person name="Nelson K.E."/>
            <person name="Nelson W.C."/>
            <person name="Paulsen I."/>
            <person name="Penn K."/>
            <person name="Ren Q."/>
            <person name="Rosovitz M.J."/>
            <person name="Selengut J.D."/>
            <person name="Shrivastava S."/>
            <person name="Sullivan S.A."/>
            <person name="Tapia R."/>
            <person name="Thompson L.S."/>
            <person name="Watkins K.L."/>
            <person name="Yang Q."/>
            <person name="Yu C."/>
            <person name="Zafar N."/>
            <person name="Zhou L."/>
            <person name="Kuske C.R."/>
        </authorList>
    </citation>
    <scope>NUCLEOTIDE SEQUENCE [LARGE SCALE GENOMIC DNA]</scope>
    <source>
        <strain evidence="8">ATCC 51196 / DSM 11244 / BCRC 80197 / JCM 7670 / NBRC 15755 / NCIMB 13165 / 161</strain>
    </source>
</reference>
<dbReference type="InParanoid" id="C1F6J7"/>
<dbReference type="EMBL" id="CP001472">
    <property type="protein sequence ID" value="ACO34624.1"/>
    <property type="molecule type" value="Genomic_DNA"/>
</dbReference>
<dbReference type="UniPathway" id="UPA00074">
    <property type="reaction ID" value="UER00128"/>
</dbReference>
<comment type="similarity">
    <text evidence="6">Belongs to the PurS family.</text>
</comment>
<evidence type="ECO:0000256" key="1">
    <source>
        <dbReference type="ARBA" id="ARBA00022490"/>
    </source>
</evidence>
<dbReference type="GO" id="GO:0004642">
    <property type="term" value="F:phosphoribosylformylglycinamidine synthase activity"/>
    <property type="evidence" value="ECO:0007669"/>
    <property type="project" value="UniProtKB-UniRule"/>
</dbReference>
<dbReference type="InterPro" id="IPR036604">
    <property type="entry name" value="PurS-like_sf"/>
</dbReference>
<comment type="catalytic activity">
    <reaction evidence="6">
        <text>N(2)-formyl-N(1)-(5-phospho-beta-D-ribosyl)glycinamide + L-glutamine + ATP + H2O = 2-formamido-N(1)-(5-O-phospho-beta-D-ribosyl)acetamidine + L-glutamate + ADP + phosphate + H(+)</text>
        <dbReference type="Rhea" id="RHEA:17129"/>
        <dbReference type="ChEBI" id="CHEBI:15377"/>
        <dbReference type="ChEBI" id="CHEBI:15378"/>
        <dbReference type="ChEBI" id="CHEBI:29985"/>
        <dbReference type="ChEBI" id="CHEBI:30616"/>
        <dbReference type="ChEBI" id="CHEBI:43474"/>
        <dbReference type="ChEBI" id="CHEBI:58359"/>
        <dbReference type="ChEBI" id="CHEBI:147286"/>
        <dbReference type="ChEBI" id="CHEBI:147287"/>
        <dbReference type="ChEBI" id="CHEBI:456216"/>
        <dbReference type="EC" id="6.3.5.3"/>
    </reaction>
</comment>
<dbReference type="PANTHER" id="PTHR34696:SF1">
    <property type="entry name" value="PHOSPHORIBOSYLFORMYLGLYCINAMIDINE SYNTHASE SUBUNIT PURS"/>
    <property type="match status" value="1"/>
</dbReference>
<comment type="function">
    <text evidence="6">Part of the phosphoribosylformylglycinamidine synthase complex involved in the purines biosynthetic pathway. Catalyzes the ATP-dependent conversion of formylglycinamide ribonucleotide (FGAR) and glutamine to yield formylglycinamidine ribonucleotide (FGAM) and glutamate. The FGAM synthase complex is composed of three subunits. PurQ produces an ammonia molecule by converting glutamine to glutamate. PurL transfers the ammonia molecule to FGAR to form FGAM in an ATP-dependent manner. PurS interacts with PurQ and PurL and is thought to assist in the transfer of the ammonia molecule from PurQ to PurL.</text>
</comment>
<name>C1F6J7_ACIC5</name>
<evidence type="ECO:0000256" key="2">
    <source>
        <dbReference type="ARBA" id="ARBA00022598"/>
    </source>
</evidence>
<dbReference type="Pfam" id="PF02700">
    <property type="entry name" value="PurS"/>
    <property type="match status" value="1"/>
</dbReference>
<keyword evidence="3 6" id="KW-0547">Nucleotide-binding</keyword>
<evidence type="ECO:0000256" key="3">
    <source>
        <dbReference type="ARBA" id="ARBA00022741"/>
    </source>
</evidence>
<dbReference type="AlphaFoldDB" id="C1F6J7"/>
<keyword evidence="1 6" id="KW-0963">Cytoplasm</keyword>
<evidence type="ECO:0000256" key="6">
    <source>
        <dbReference type="HAMAP-Rule" id="MF_01926"/>
    </source>
</evidence>
<accession>C1F6J7</accession>
<dbReference type="eggNOG" id="COG1828">
    <property type="taxonomic scope" value="Bacteria"/>
</dbReference>
<dbReference type="EC" id="6.3.5.3" evidence="6"/>
<evidence type="ECO:0000313" key="8">
    <source>
        <dbReference type="Proteomes" id="UP000002207"/>
    </source>
</evidence>
<dbReference type="HAMAP" id="MF_01926">
    <property type="entry name" value="PurS"/>
    <property type="match status" value="1"/>
</dbReference>
<evidence type="ECO:0000256" key="5">
    <source>
        <dbReference type="ARBA" id="ARBA00022840"/>
    </source>
</evidence>
<dbReference type="STRING" id="240015.ACP_1498"/>
<gene>
    <name evidence="6 7" type="primary">purS</name>
    <name evidence="7" type="ordered locus">ACP_1498</name>
</gene>
<protein>
    <recommendedName>
        <fullName evidence="6">Phosphoribosylformylglycinamidine synthase subunit PurS</fullName>
        <shortName evidence="6">FGAM synthase</shortName>
        <ecNumber evidence="6">6.3.5.3</ecNumber>
    </recommendedName>
    <alternativeName>
        <fullName evidence="6">Formylglycinamide ribonucleotide amidotransferase subunit III</fullName>
        <shortName evidence="6">FGAR amidotransferase III</shortName>
        <shortName evidence="6">FGAR-AT III</shortName>
    </alternativeName>
    <alternativeName>
        <fullName evidence="6">Phosphoribosylformylglycinamidine synthase subunit III</fullName>
    </alternativeName>
</protein>
<evidence type="ECO:0000313" key="7">
    <source>
        <dbReference type="EMBL" id="ACO34624.1"/>
    </source>
</evidence>
<comment type="subunit">
    <text evidence="6">Part of the FGAM synthase complex composed of 1 PurL, 1 PurQ and 2 PurS subunits.</text>
</comment>
<dbReference type="GO" id="GO:0005737">
    <property type="term" value="C:cytoplasm"/>
    <property type="evidence" value="ECO:0007669"/>
    <property type="project" value="UniProtKB-SubCell"/>
</dbReference>
<comment type="subcellular location">
    <subcellularLocation>
        <location evidence="6">Cytoplasm</location>
    </subcellularLocation>
</comment>